<proteinExistence type="predicted"/>
<evidence type="ECO:0000313" key="3">
    <source>
        <dbReference type="EMBL" id="KAK0507782.1"/>
    </source>
</evidence>
<accession>A0AA39QRD5</accession>
<protein>
    <submittedName>
        <fullName evidence="3">Uncharacterized protein</fullName>
    </submittedName>
</protein>
<keyword evidence="2" id="KW-0732">Signal</keyword>
<evidence type="ECO:0000313" key="4">
    <source>
        <dbReference type="Proteomes" id="UP001166286"/>
    </source>
</evidence>
<name>A0AA39QRD5_9LECA</name>
<feature type="transmembrane region" description="Helical" evidence="1">
    <location>
        <begin position="89"/>
        <end position="110"/>
    </location>
</feature>
<keyword evidence="4" id="KW-1185">Reference proteome</keyword>
<dbReference type="Proteomes" id="UP001166286">
    <property type="component" value="Unassembled WGS sequence"/>
</dbReference>
<dbReference type="PANTHER" id="PTHR35043">
    <property type="entry name" value="TRANSCRIPTION FACTOR DOMAIN-CONTAINING PROTEIN"/>
    <property type="match status" value="1"/>
</dbReference>
<keyword evidence="1" id="KW-0812">Transmembrane</keyword>
<comment type="caution">
    <text evidence="3">The sequence shown here is derived from an EMBL/GenBank/DDBJ whole genome shotgun (WGS) entry which is preliminary data.</text>
</comment>
<gene>
    <name evidence="3" type="ORF">JMJ35_009671</name>
</gene>
<organism evidence="3 4">
    <name type="scientific">Cladonia borealis</name>
    <dbReference type="NCBI Taxonomy" id="184061"/>
    <lineage>
        <taxon>Eukaryota</taxon>
        <taxon>Fungi</taxon>
        <taxon>Dikarya</taxon>
        <taxon>Ascomycota</taxon>
        <taxon>Pezizomycotina</taxon>
        <taxon>Lecanoromycetes</taxon>
        <taxon>OSLEUM clade</taxon>
        <taxon>Lecanoromycetidae</taxon>
        <taxon>Lecanorales</taxon>
        <taxon>Lecanorineae</taxon>
        <taxon>Cladoniaceae</taxon>
        <taxon>Cladonia</taxon>
    </lineage>
</organism>
<dbReference type="PANTHER" id="PTHR35043:SF7">
    <property type="entry name" value="TRANSCRIPTION FACTOR DOMAIN-CONTAINING PROTEIN"/>
    <property type="match status" value="1"/>
</dbReference>
<evidence type="ECO:0000256" key="2">
    <source>
        <dbReference type="SAM" id="SignalP"/>
    </source>
</evidence>
<keyword evidence="1" id="KW-1133">Transmembrane helix</keyword>
<feature type="signal peptide" evidence="2">
    <location>
        <begin position="1"/>
        <end position="17"/>
    </location>
</feature>
<dbReference type="AlphaFoldDB" id="A0AA39QRD5"/>
<reference evidence="3" key="1">
    <citation type="submission" date="2023-03" db="EMBL/GenBank/DDBJ databases">
        <title>Complete genome of Cladonia borealis.</title>
        <authorList>
            <person name="Park H."/>
        </authorList>
    </citation>
    <scope>NUCLEOTIDE SEQUENCE</scope>
    <source>
        <strain evidence="3">ANT050790</strain>
    </source>
</reference>
<keyword evidence="1" id="KW-0472">Membrane</keyword>
<feature type="chain" id="PRO_5041433344" evidence="2">
    <location>
        <begin position="18"/>
        <end position="327"/>
    </location>
</feature>
<dbReference type="EMBL" id="JAFEKC020000022">
    <property type="protein sequence ID" value="KAK0507782.1"/>
    <property type="molecule type" value="Genomic_DNA"/>
</dbReference>
<evidence type="ECO:0000256" key="1">
    <source>
        <dbReference type="SAM" id="Phobius"/>
    </source>
</evidence>
<sequence length="327" mass="37100">MLEVAFVLAISLHCASASPLLLHNLLFTRAANNTIHEPTGWANDPSGRGTENILYSCFNTLFLCAWTAFHPNVQFVDSKFWALLYRLRWMFIAIVLPEAVLFCAWSQWWAAKDLRDEINRLGQQCSGPTQSTTFAKWERSECVACNPCEKLQEHDSSRDDPTIRRHKHENCECLDDFKTEDNATNDTNMESSQHRDVHANLLDKPKAFAPWTMDQAFFAVCGGVAIDTSPFWHRPYTSLTPNGIVLLAEIGLLPRFSEQDAQDRSRADAIAKSISCLQASWFFIQGVARVCAGLPLTLLELHTNLRSNDVRDLVQQTLWCDLTNDMF</sequence>